<comment type="caution">
    <text evidence="1">The sequence shown here is derived from an EMBL/GenBank/DDBJ whole genome shotgun (WGS) entry which is preliminary data.</text>
</comment>
<organism evidence="1 2">
    <name type="scientific">Marasmius oreades</name>
    <name type="common">fairy-ring Marasmius</name>
    <dbReference type="NCBI Taxonomy" id="181124"/>
    <lineage>
        <taxon>Eukaryota</taxon>
        <taxon>Fungi</taxon>
        <taxon>Dikarya</taxon>
        <taxon>Basidiomycota</taxon>
        <taxon>Agaricomycotina</taxon>
        <taxon>Agaricomycetes</taxon>
        <taxon>Agaricomycetidae</taxon>
        <taxon>Agaricales</taxon>
        <taxon>Marasmiineae</taxon>
        <taxon>Marasmiaceae</taxon>
        <taxon>Marasmius</taxon>
    </lineage>
</organism>
<dbReference type="KEGG" id="more:E1B28_010881"/>
<evidence type="ECO:0000313" key="2">
    <source>
        <dbReference type="Proteomes" id="UP001049176"/>
    </source>
</evidence>
<gene>
    <name evidence="1" type="ORF">E1B28_010881</name>
</gene>
<dbReference type="RefSeq" id="XP_043005649.1">
    <property type="nucleotide sequence ID" value="XM_043155867.1"/>
</dbReference>
<name>A0A9P7URH5_9AGAR</name>
<dbReference type="EMBL" id="CM032187">
    <property type="protein sequence ID" value="KAG7089179.1"/>
    <property type="molecule type" value="Genomic_DNA"/>
</dbReference>
<reference evidence="1" key="1">
    <citation type="journal article" date="2021" name="Genome Biol. Evol.">
        <title>The assembled and annotated genome of the fairy-ring fungus Marasmius oreades.</title>
        <authorList>
            <person name="Hiltunen M."/>
            <person name="Ament-Velasquez S.L."/>
            <person name="Johannesson H."/>
        </authorList>
    </citation>
    <scope>NUCLEOTIDE SEQUENCE</scope>
    <source>
        <strain evidence="1">03SP1</strain>
    </source>
</reference>
<protein>
    <submittedName>
        <fullName evidence="1">Uncharacterized protein</fullName>
    </submittedName>
</protein>
<proteinExistence type="predicted"/>
<dbReference type="AlphaFoldDB" id="A0A9P7URH5"/>
<accession>A0A9P7URH5</accession>
<sequence length="163" mass="18868">MVDVLARIHEMNADRRLKPASEWNDPAFTQIWSNAEQPPFLHGDEPIPRDCERVRKRERELDVDDPFVQRDRKRFKHARPGSLRHPRNHRNLVALRITQSGHHSFMLMNTFHLQVIQVESATEKGKETVVAEKEICSQDAALVIAVGKVGENENVHLTRFLPL</sequence>
<keyword evidence="2" id="KW-1185">Reference proteome</keyword>
<evidence type="ECO:0000313" key="1">
    <source>
        <dbReference type="EMBL" id="KAG7089179.1"/>
    </source>
</evidence>
<dbReference type="GeneID" id="66079956"/>
<dbReference type="Proteomes" id="UP001049176">
    <property type="component" value="Chromosome 7"/>
</dbReference>